<name>A0ABY5R270_9HYPH</name>
<dbReference type="InterPro" id="IPR013321">
    <property type="entry name" value="Arc_rbn_hlx_hlx"/>
</dbReference>
<dbReference type="InterPro" id="IPR005569">
    <property type="entry name" value="Arc_DNA-bd_dom"/>
</dbReference>
<feature type="compositionally biased region" description="Basic and acidic residues" evidence="1">
    <location>
        <begin position="171"/>
        <end position="186"/>
    </location>
</feature>
<proteinExistence type="predicted"/>
<reference evidence="3" key="1">
    <citation type="submission" date="2020-09" db="EMBL/GenBank/DDBJ databases">
        <title>Rhizobia associated with sainfoin plants.</title>
        <authorList>
            <person name="Asharfi S."/>
            <person name="Kuzmanovic N."/>
            <person name="Bunk B."/>
            <person name="Sproeer C."/>
            <person name="Becker M."/>
            <person name="Thuenen T."/>
        </authorList>
    </citation>
    <scope>NUCLEOTIDE SEQUENCE</scope>
    <source>
        <strain evidence="3">OM4</strain>
    </source>
</reference>
<dbReference type="Gene3D" id="1.10.1220.10">
    <property type="entry name" value="Met repressor-like"/>
    <property type="match status" value="1"/>
</dbReference>
<dbReference type="Proteomes" id="UP001058098">
    <property type="component" value="Chromosome"/>
</dbReference>
<feature type="compositionally biased region" description="Basic and acidic residues" evidence="1">
    <location>
        <begin position="139"/>
        <end position="152"/>
    </location>
</feature>
<feature type="domain" description="Arc-like DNA binding" evidence="2">
    <location>
        <begin position="13"/>
        <end position="51"/>
    </location>
</feature>
<dbReference type="InterPro" id="IPR010985">
    <property type="entry name" value="Ribbon_hlx_hlx"/>
</dbReference>
<dbReference type="GO" id="GO:0003677">
    <property type="term" value="F:DNA binding"/>
    <property type="evidence" value="ECO:0007669"/>
    <property type="project" value="UniProtKB-KW"/>
</dbReference>
<sequence>MDDDEQKYPSQLAERFQVRLPAGLRDRIKAYAERHGRSMNTEIVRVLEQEFPEQWPIDTRLNDLAEMMAILRAGTSDPRIDEFVSKFEETVEGIVSGRVTGVDLETRESIMGMWQAYRSREDEKNYEAAQDAMPEYDDEERRSLELTGRSEKFALPPPRRKEWSEMSEEEQDRHIKERLKLERETGEQSNSSDLPLPEWKP</sequence>
<evidence type="ECO:0000313" key="3">
    <source>
        <dbReference type="EMBL" id="UVC17575.1"/>
    </source>
</evidence>
<gene>
    <name evidence="3" type="ORF">IHQ72_10975</name>
</gene>
<protein>
    <submittedName>
        <fullName evidence="3">Arc family DNA-binding protein</fullName>
    </submittedName>
</protein>
<organism evidence="3 4">
    <name type="scientific">Mesorhizobium onobrychidis</name>
    <dbReference type="NCBI Taxonomy" id="2775404"/>
    <lineage>
        <taxon>Bacteria</taxon>
        <taxon>Pseudomonadati</taxon>
        <taxon>Pseudomonadota</taxon>
        <taxon>Alphaproteobacteria</taxon>
        <taxon>Hyphomicrobiales</taxon>
        <taxon>Phyllobacteriaceae</taxon>
        <taxon>Mesorhizobium</taxon>
    </lineage>
</organism>
<dbReference type="RefSeq" id="WP_258122454.1">
    <property type="nucleotide sequence ID" value="NZ_CP062229.1"/>
</dbReference>
<keyword evidence="4" id="KW-1185">Reference proteome</keyword>
<dbReference type="SUPFAM" id="SSF47598">
    <property type="entry name" value="Ribbon-helix-helix"/>
    <property type="match status" value="1"/>
</dbReference>
<feature type="region of interest" description="Disordered" evidence="1">
    <location>
        <begin position="121"/>
        <end position="201"/>
    </location>
</feature>
<evidence type="ECO:0000256" key="1">
    <source>
        <dbReference type="SAM" id="MobiDB-lite"/>
    </source>
</evidence>
<accession>A0ABY5R270</accession>
<dbReference type="Pfam" id="PF03869">
    <property type="entry name" value="Arc"/>
    <property type="match status" value="1"/>
</dbReference>
<keyword evidence="3" id="KW-0238">DNA-binding</keyword>
<dbReference type="EMBL" id="CP062229">
    <property type="protein sequence ID" value="UVC17575.1"/>
    <property type="molecule type" value="Genomic_DNA"/>
</dbReference>
<evidence type="ECO:0000313" key="4">
    <source>
        <dbReference type="Proteomes" id="UP001058098"/>
    </source>
</evidence>
<evidence type="ECO:0000259" key="2">
    <source>
        <dbReference type="Pfam" id="PF03869"/>
    </source>
</evidence>